<reference evidence="1" key="2">
    <citation type="submission" date="2021-09" db="EMBL/GenBank/DDBJ databases">
        <authorList>
            <person name="Jia N."/>
            <person name="Wang J."/>
            <person name="Shi W."/>
            <person name="Du L."/>
            <person name="Sun Y."/>
            <person name="Zhan W."/>
            <person name="Jiang J."/>
            <person name="Wang Q."/>
            <person name="Zhang B."/>
            <person name="Ji P."/>
            <person name="Sakyi L.B."/>
            <person name="Cui X."/>
            <person name="Yuan T."/>
            <person name="Jiang B."/>
            <person name="Yang W."/>
            <person name="Lam T.T.-Y."/>
            <person name="Chang Q."/>
            <person name="Ding S."/>
            <person name="Wang X."/>
            <person name="Zhu J."/>
            <person name="Ruan X."/>
            <person name="Zhao L."/>
            <person name="Wei J."/>
            <person name="Que T."/>
            <person name="Du C."/>
            <person name="Cheng J."/>
            <person name="Dai P."/>
            <person name="Han X."/>
            <person name="Huang E."/>
            <person name="Gao Y."/>
            <person name="Liu J."/>
            <person name="Shao H."/>
            <person name="Ye R."/>
            <person name="Li L."/>
            <person name="Wei W."/>
            <person name="Wang X."/>
            <person name="Wang C."/>
            <person name="Huo Q."/>
            <person name="Li W."/>
            <person name="Guo W."/>
            <person name="Chen H."/>
            <person name="Chen S."/>
            <person name="Zhou L."/>
            <person name="Zhou L."/>
            <person name="Ni X."/>
            <person name="Tian J."/>
            <person name="Zhou Y."/>
            <person name="Sheng Y."/>
            <person name="Liu T."/>
            <person name="Pan Y."/>
            <person name="Xia L."/>
            <person name="Li J."/>
            <person name="Zhao F."/>
            <person name="Cao W."/>
        </authorList>
    </citation>
    <scope>NUCLEOTIDE SEQUENCE</scope>
    <source>
        <strain evidence="1">Rmic-2018</strain>
        <tissue evidence="1">Larvae</tissue>
    </source>
</reference>
<comment type="caution">
    <text evidence="1">The sequence shown here is derived from an EMBL/GenBank/DDBJ whole genome shotgun (WGS) entry which is preliminary data.</text>
</comment>
<accession>A0A9J6E8J5</accession>
<evidence type="ECO:0000313" key="2">
    <source>
        <dbReference type="Proteomes" id="UP000821866"/>
    </source>
</evidence>
<dbReference type="EMBL" id="JABSTU010000005">
    <property type="protein sequence ID" value="KAH8030631.1"/>
    <property type="molecule type" value="Genomic_DNA"/>
</dbReference>
<name>A0A9J6E8J5_RHIMP</name>
<gene>
    <name evidence="1" type="ORF">HPB51_010565</name>
</gene>
<evidence type="ECO:0000313" key="1">
    <source>
        <dbReference type="EMBL" id="KAH8030631.1"/>
    </source>
</evidence>
<protein>
    <submittedName>
        <fullName evidence="1">Uncharacterized protein</fullName>
    </submittedName>
</protein>
<sequence>MAYLDVLCSHLWLVPEEQLRCLDNEDDFPDAPKIGDKSLPEAVKVVYAHLRSINEVQERLQFAAHLYTCLAVMGVIRRWVIYRIDQKKEHDVVIYDILLRMRQRRVYGCFAKTTPTLCCTCLIVPDEVRSRDFKPYFFVVWHEKPCVAIHEASEGPPPLLQNSLRRTLGSRPESFRCGVYEDLTSAHFGVLQLFP</sequence>
<dbReference type="AlphaFoldDB" id="A0A9J6E8J5"/>
<reference evidence="1" key="1">
    <citation type="journal article" date="2020" name="Cell">
        <title>Large-Scale Comparative Analyses of Tick Genomes Elucidate Their Genetic Diversity and Vector Capacities.</title>
        <authorList>
            <consortium name="Tick Genome and Microbiome Consortium (TIGMIC)"/>
            <person name="Jia N."/>
            <person name="Wang J."/>
            <person name="Shi W."/>
            <person name="Du L."/>
            <person name="Sun Y."/>
            <person name="Zhan W."/>
            <person name="Jiang J.F."/>
            <person name="Wang Q."/>
            <person name="Zhang B."/>
            <person name="Ji P."/>
            <person name="Bell-Sakyi L."/>
            <person name="Cui X.M."/>
            <person name="Yuan T.T."/>
            <person name="Jiang B.G."/>
            <person name="Yang W.F."/>
            <person name="Lam T.T."/>
            <person name="Chang Q.C."/>
            <person name="Ding S.J."/>
            <person name="Wang X.J."/>
            <person name="Zhu J.G."/>
            <person name="Ruan X.D."/>
            <person name="Zhao L."/>
            <person name="Wei J.T."/>
            <person name="Ye R.Z."/>
            <person name="Que T.C."/>
            <person name="Du C.H."/>
            <person name="Zhou Y.H."/>
            <person name="Cheng J.X."/>
            <person name="Dai P.F."/>
            <person name="Guo W.B."/>
            <person name="Han X.H."/>
            <person name="Huang E.J."/>
            <person name="Li L.F."/>
            <person name="Wei W."/>
            <person name="Gao Y.C."/>
            <person name="Liu J.Z."/>
            <person name="Shao H.Z."/>
            <person name="Wang X."/>
            <person name="Wang C.C."/>
            <person name="Yang T.C."/>
            <person name="Huo Q.B."/>
            <person name="Li W."/>
            <person name="Chen H.Y."/>
            <person name="Chen S.E."/>
            <person name="Zhou L.G."/>
            <person name="Ni X.B."/>
            <person name="Tian J.H."/>
            <person name="Sheng Y."/>
            <person name="Liu T."/>
            <person name="Pan Y.S."/>
            <person name="Xia L.Y."/>
            <person name="Li J."/>
            <person name="Zhao F."/>
            <person name="Cao W.C."/>
        </authorList>
    </citation>
    <scope>NUCLEOTIDE SEQUENCE</scope>
    <source>
        <strain evidence="1">Rmic-2018</strain>
    </source>
</reference>
<keyword evidence="2" id="KW-1185">Reference proteome</keyword>
<organism evidence="1 2">
    <name type="scientific">Rhipicephalus microplus</name>
    <name type="common">Cattle tick</name>
    <name type="synonym">Boophilus microplus</name>
    <dbReference type="NCBI Taxonomy" id="6941"/>
    <lineage>
        <taxon>Eukaryota</taxon>
        <taxon>Metazoa</taxon>
        <taxon>Ecdysozoa</taxon>
        <taxon>Arthropoda</taxon>
        <taxon>Chelicerata</taxon>
        <taxon>Arachnida</taxon>
        <taxon>Acari</taxon>
        <taxon>Parasitiformes</taxon>
        <taxon>Ixodida</taxon>
        <taxon>Ixodoidea</taxon>
        <taxon>Ixodidae</taxon>
        <taxon>Rhipicephalinae</taxon>
        <taxon>Rhipicephalus</taxon>
        <taxon>Boophilus</taxon>
    </lineage>
</organism>
<dbReference type="Proteomes" id="UP000821866">
    <property type="component" value="Chromosome 3"/>
</dbReference>
<dbReference type="VEuPathDB" id="VectorBase:LOC119165850"/>
<proteinExistence type="predicted"/>